<dbReference type="RefSeq" id="WP_089708371.1">
    <property type="nucleotide sequence ID" value="NZ_FMAR01000001.1"/>
</dbReference>
<name>A0A1C3ZDG2_9BACT</name>
<keyword evidence="3" id="KW-1185">Reference proteome</keyword>
<dbReference type="Pfam" id="PF13715">
    <property type="entry name" value="CarbopepD_reg_2"/>
    <property type="match status" value="1"/>
</dbReference>
<reference evidence="2 3" key="1">
    <citation type="submission" date="2016-08" db="EMBL/GenBank/DDBJ databases">
        <authorList>
            <person name="Seilhamer J.J."/>
        </authorList>
    </citation>
    <scope>NUCLEOTIDE SEQUENCE [LARGE SCALE GENOMIC DNA]</scope>
    <source>
        <strain evidence="2 3">A37T2</strain>
    </source>
</reference>
<proteinExistence type="predicted"/>
<dbReference type="AlphaFoldDB" id="A0A1C3ZDG2"/>
<dbReference type="Proteomes" id="UP000242818">
    <property type="component" value="Unassembled WGS sequence"/>
</dbReference>
<organism evidence="2 3">
    <name type="scientific">Chitinophaga costaii</name>
    <dbReference type="NCBI Taxonomy" id="1335309"/>
    <lineage>
        <taxon>Bacteria</taxon>
        <taxon>Pseudomonadati</taxon>
        <taxon>Bacteroidota</taxon>
        <taxon>Chitinophagia</taxon>
        <taxon>Chitinophagales</taxon>
        <taxon>Chitinophagaceae</taxon>
        <taxon>Chitinophaga</taxon>
    </lineage>
</organism>
<gene>
    <name evidence="2" type="ORF">GA0116948_101346</name>
</gene>
<feature type="chain" id="PRO_5008688010" evidence="1">
    <location>
        <begin position="20"/>
        <end position="238"/>
    </location>
</feature>
<dbReference type="STRING" id="1335309.GA0116948_101346"/>
<accession>A0A1C3ZDG2</accession>
<protein>
    <submittedName>
        <fullName evidence="2">CarboxypepD_reg-like domain-containing protein</fullName>
    </submittedName>
</protein>
<evidence type="ECO:0000256" key="1">
    <source>
        <dbReference type="SAM" id="SignalP"/>
    </source>
</evidence>
<dbReference type="InterPro" id="IPR008969">
    <property type="entry name" value="CarboxyPept-like_regulatory"/>
</dbReference>
<dbReference type="SUPFAM" id="SSF49464">
    <property type="entry name" value="Carboxypeptidase regulatory domain-like"/>
    <property type="match status" value="1"/>
</dbReference>
<evidence type="ECO:0000313" key="3">
    <source>
        <dbReference type="Proteomes" id="UP000242818"/>
    </source>
</evidence>
<feature type="signal peptide" evidence="1">
    <location>
        <begin position="1"/>
        <end position="19"/>
    </location>
</feature>
<keyword evidence="1" id="KW-0732">Signal</keyword>
<sequence>MRVRLKFAVLIGVACMAMAQAKAQQVTVTGTVLDENKLVMPGASVLNKNTGKRNYADAGGFYKIDAHQGDSIIFTFVGYITQTIAVPQSSGTYTKNILLDKQQRFLPSLEVKSQYTPYQLDSIDRRAQFQPWLDAKDIPLAGNATPEGFGISVSPITRFSRKEKDKRKFQKIYVQNEMEKYIDSRYTPLLVSHVTGMKGDSLLLFMQKFRPQYNVLRQQPSEELIYWIADNYHGWIKK</sequence>
<dbReference type="EMBL" id="FMAR01000001">
    <property type="protein sequence ID" value="SCB80394.1"/>
    <property type="molecule type" value="Genomic_DNA"/>
</dbReference>
<dbReference type="OrthoDB" id="1118857at2"/>
<evidence type="ECO:0000313" key="2">
    <source>
        <dbReference type="EMBL" id="SCB80394.1"/>
    </source>
</evidence>